<dbReference type="EMBL" id="AGFM01000122">
    <property type="protein sequence ID" value="EHJ57945.1"/>
    <property type="molecule type" value="Genomic_DNA"/>
</dbReference>
<evidence type="ECO:0000313" key="2">
    <source>
        <dbReference type="Proteomes" id="UP000004030"/>
    </source>
</evidence>
<organism evidence="1 2">
    <name type="scientific">Novosphingobium pentaromativorans US6-1</name>
    <dbReference type="NCBI Taxonomy" id="1088721"/>
    <lineage>
        <taxon>Bacteria</taxon>
        <taxon>Pseudomonadati</taxon>
        <taxon>Pseudomonadota</taxon>
        <taxon>Alphaproteobacteria</taxon>
        <taxon>Sphingomonadales</taxon>
        <taxon>Sphingomonadaceae</taxon>
        <taxon>Novosphingobium</taxon>
    </lineage>
</organism>
<evidence type="ECO:0000313" key="1">
    <source>
        <dbReference type="EMBL" id="EHJ57945.1"/>
    </source>
</evidence>
<name>G6EKX8_9SPHN</name>
<comment type="caution">
    <text evidence="1">The sequence shown here is derived from an EMBL/GenBank/DDBJ whole genome shotgun (WGS) entry which is preliminary data.</text>
</comment>
<reference evidence="1 2" key="1">
    <citation type="journal article" date="2012" name="J. Bacteriol.">
        <title>Genome sequence of benzo(a)pyrene-degrading bacterium Novosphingobium pentaromativorans US6-1.</title>
        <authorList>
            <person name="Luo Y.R."/>
            <person name="Kang S.G."/>
            <person name="Kim S.J."/>
            <person name="Kim M.R."/>
            <person name="Li N."/>
            <person name="Lee J.H."/>
            <person name="Kwon K.K."/>
        </authorList>
    </citation>
    <scope>NUCLEOTIDE SEQUENCE [LARGE SCALE GENOMIC DNA]</scope>
    <source>
        <strain evidence="1 2">US6-1</strain>
        <plasmid evidence="1">pLA1</plasmid>
    </source>
</reference>
<gene>
    <name evidence="1" type="ORF">NSU_pLA1051</name>
</gene>
<dbReference type="AlphaFoldDB" id="G6EKX8"/>
<dbReference type="Proteomes" id="UP000004030">
    <property type="component" value="Unassembled WGS sequence"/>
</dbReference>
<keyword evidence="1" id="KW-0614">Plasmid</keyword>
<proteinExistence type="predicted"/>
<accession>G6EKX8</accession>
<keyword evidence="2" id="KW-1185">Reference proteome</keyword>
<geneLocation type="plasmid" evidence="1">
    <name>pLA1</name>
</geneLocation>
<protein>
    <submittedName>
        <fullName evidence="1">Uncharacterized protein</fullName>
    </submittedName>
</protein>
<sequence>MVDASSFALTARFHNALASLRNSAEPGLAAWATAKQMVIIPLFRAQLVAETS</sequence>